<name>A0A284VQ30_9EURY</name>
<sequence length="345" mass="40590">MRIEKLFNRLSLNYLISFLIISATIFIFVAAKVRPLNLYIFYVTISLSILIGYQFAEIKYFYSNIKLTFIKLNIIFKEDYFRTYFDYLDKKIQKSKIYYFAILLVIIPFVLLEIIRYWRWRITIESPPPYFSLIWPFSKWTIILDIINHMFGYLMLFLLAIIVGIIINLIVIINELNSNPLINIDIFHTDEMGGLRPLRNFVIIVVSNYFITITLAIISYISPIAVISYETVFLISILFLGVIFFIITQKTIRNLINKGIEFELGKINGEYKKTYNKLINIIANNKFNKDELEKLSFILDTLEKEKIRIKQISPKRYDLSAIATFISSFLIPTVTLIETIRGFIT</sequence>
<gene>
    <name evidence="2" type="ORF">MNV_330053</name>
</gene>
<accession>A0A284VQ30</accession>
<dbReference type="Proteomes" id="UP000218615">
    <property type="component" value="Unassembled WGS sequence"/>
</dbReference>
<evidence type="ECO:0000313" key="2">
    <source>
        <dbReference type="EMBL" id="SNQ61385.1"/>
    </source>
</evidence>
<keyword evidence="1" id="KW-1133">Transmembrane helix</keyword>
<feature type="transmembrane region" description="Helical" evidence="1">
    <location>
        <begin position="150"/>
        <end position="173"/>
    </location>
</feature>
<protein>
    <submittedName>
        <fullName evidence="2">Uncharacterized protein</fullName>
    </submittedName>
</protein>
<keyword evidence="3" id="KW-1185">Reference proteome</keyword>
<evidence type="ECO:0000313" key="3">
    <source>
        <dbReference type="Proteomes" id="UP000218615"/>
    </source>
</evidence>
<feature type="transmembrane region" description="Helical" evidence="1">
    <location>
        <begin position="97"/>
        <end position="118"/>
    </location>
</feature>
<keyword evidence="1" id="KW-0812">Transmembrane</keyword>
<feature type="transmembrane region" description="Helical" evidence="1">
    <location>
        <begin position="317"/>
        <end position="337"/>
    </location>
</feature>
<feature type="transmembrane region" description="Helical" evidence="1">
    <location>
        <begin position="201"/>
        <end position="221"/>
    </location>
</feature>
<dbReference type="OrthoDB" id="385859at2157"/>
<dbReference type="RefSeq" id="WP_096206079.1">
    <property type="nucleotide sequence ID" value="NZ_FZMP01000178.1"/>
</dbReference>
<feature type="transmembrane region" description="Helical" evidence="1">
    <location>
        <begin position="12"/>
        <end position="30"/>
    </location>
</feature>
<dbReference type="AlphaFoldDB" id="A0A284VQ30"/>
<feature type="transmembrane region" description="Helical" evidence="1">
    <location>
        <begin position="36"/>
        <end position="56"/>
    </location>
</feature>
<dbReference type="EMBL" id="FZMP01000178">
    <property type="protein sequence ID" value="SNQ61385.1"/>
    <property type="molecule type" value="Genomic_DNA"/>
</dbReference>
<keyword evidence="1" id="KW-0472">Membrane</keyword>
<organism evidence="2 3">
    <name type="scientific">Candidatus Methanoperedens nitratireducens</name>
    <dbReference type="NCBI Taxonomy" id="1392998"/>
    <lineage>
        <taxon>Archaea</taxon>
        <taxon>Methanobacteriati</taxon>
        <taxon>Methanobacteriota</taxon>
        <taxon>Stenosarchaea group</taxon>
        <taxon>Methanomicrobia</taxon>
        <taxon>Methanosarcinales</taxon>
        <taxon>ANME-2 cluster</taxon>
        <taxon>Candidatus Methanoperedentaceae</taxon>
        <taxon>Candidatus Methanoperedens</taxon>
    </lineage>
</organism>
<proteinExistence type="predicted"/>
<reference evidence="3" key="1">
    <citation type="submission" date="2017-06" db="EMBL/GenBank/DDBJ databases">
        <authorList>
            <person name="Cremers G."/>
        </authorList>
    </citation>
    <scope>NUCLEOTIDE SEQUENCE [LARGE SCALE GENOMIC DNA]</scope>
</reference>
<feature type="transmembrane region" description="Helical" evidence="1">
    <location>
        <begin position="227"/>
        <end position="248"/>
    </location>
</feature>
<evidence type="ECO:0000256" key="1">
    <source>
        <dbReference type="SAM" id="Phobius"/>
    </source>
</evidence>